<proteinExistence type="predicted"/>
<comment type="caution">
    <text evidence="2">The sequence shown here is derived from an EMBL/GenBank/DDBJ whole genome shotgun (WGS) entry which is preliminary data.</text>
</comment>
<protein>
    <submittedName>
        <fullName evidence="2">Uncharacterized protein</fullName>
    </submittedName>
</protein>
<reference evidence="2" key="1">
    <citation type="journal article" date="2022" name="Int. J. Mol. Sci.">
        <title>Draft Genome of Tanacetum Coccineum: Genomic Comparison of Closely Related Tanacetum-Family Plants.</title>
        <authorList>
            <person name="Yamashiro T."/>
            <person name="Shiraishi A."/>
            <person name="Nakayama K."/>
            <person name="Satake H."/>
        </authorList>
    </citation>
    <scope>NUCLEOTIDE SEQUENCE</scope>
</reference>
<dbReference type="EMBL" id="BQNB010010934">
    <property type="protein sequence ID" value="GJS83899.1"/>
    <property type="molecule type" value="Genomic_DNA"/>
</dbReference>
<sequence>MKETRSTYGEEEDNQGSDYVGDVLEAGYHWLRFAGTLGGALSSPGNVKIRSNRNTHNSSQIGLRHPLQGLKL</sequence>
<feature type="compositionally biased region" description="Polar residues" evidence="1">
    <location>
        <begin position="52"/>
        <end position="61"/>
    </location>
</feature>
<keyword evidence="3" id="KW-1185">Reference proteome</keyword>
<name>A0ABQ4Z1A6_9ASTR</name>
<gene>
    <name evidence="2" type="ORF">Tco_0750440</name>
</gene>
<feature type="region of interest" description="Disordered" evidence="1">
    <location>
        <begin position="50"/>
        <end position="72"/>
    </location>
</feature>
<organism evidence="2 3">
    <name type="scientific">Tanacetum coccineum</name>
    <dbReference type="NCBI Taxonomy" id="301880"/>
    <lineage>
        <taxon>Eukaryota</taxon>
        <taxon>Viridiplantae</taxon>
        <taxon>Streptophyta</taxon>
        <taxon>Embryophyta</taxon>
        <taxon>Tracheophyta</taxon>
        <taxon>Spermatophyta</taxon>
        <taxon>Magnoliopsida</taxon>
        <taxon>eudicotyledons</taxon>
        <taxon>Gunneridae</taxon>
        <taxon>Pentapetalae</taxon>
        <taxon>asterids</taxon>
        <taxon>campanulids</taxon>
        <taxon>Asterales</taxon>
        <taxon>Asteraceae</taxon>
        <taxon>Asteroideae</taxon>
        <taxon>Anthemideae</taxon>
        <taxon>Anthemidinae</taxon>
        <taxon>Tanacetum</taxon>
    </lineage>
</organism>
<evidence type="ECO:0000256" key="1">
    <source>
        <dbReference type="SAM" id="MobiDB-lite"/>
    </source>
</evidence>
<accession>A0ABQ4Z1A6</accession>
<reference evidence="2" key="2">
    <citation type="submission" date="2022-01" db="EMBL/GenBank/DDBJ databases">
        <authorList>
            <person name="Yamashiro T."/>
            <person name="Shiraishi A."/>
            <person name="Satake H."/>
            <person name="Nakayama K."/>
        </authorList>
    </citation>
    <scope>NUCLEOTIDE SEQUENCE</scope>
</reference>
<evidence type="ECO:0000313" key="2">
    <source>
        <dbReference type="EMBL" id="GJS83899.1"/>
    </source>
</evidence>
<dbReference type="Proteomes" id="UP001151760">
    <property type="component" value="Unassembled WGS sequence"/>
</dbReference>
<evidence type="ECO:0000313" key="3">
    <source>
        <dbReference type="Proteomes" id="UP001151760"/>
    </source>
</evidence>